<dbReference type="InterPro" id="IPR015797">
    <property type="entry name" value="NUDIX_hydrolase-like_dom_sf"/>
</dbReference>
<dbReference type="PROSITE" id="PS51462">
    <property type="entry name" value="NUDIX"/>
    <property type="match status" value="1"/>
</dbReference>
<dbReference type="InterPro" id="IPR020476">
    <property type="entry name" value="Nudix_hydrolase"/>
</dbReference>
<evidence type="ECO:0000313" key="6">
    <source>
        <dbReference type="Proteomes" id="UP001595713"/>
    </source>
</evidence>
<sequence>MARRSAGILLYRTPQQSLELLLVHPGGPFWRHRHTGAWQLPKGMVEPGEADEAAARREVAEELGVRIETPLLSLGEVRQSGGKIVVAFAAERDVDPALVVSNTIEIDWPPRSGQKMTIPEVDEARWFAVAEARQCILPSQAPLIDRLVAALAATG</sequence>
<dbReference type="RefSeq" id="WP_261294319.1">
    <property type="nucleotide sequence ID" value="NZ_JANQBK010000005.1"/>
</dbReference>
<reference evidence="6" key="1">
    <citation type="journal article" date="2019" name="Int. J. Syst. Evol. Microbiol.">
        <title>The Global Catalogue of Microorganisms (GCM) 10K type strain sequencing project: providing services to taxonomists for standard genome sequencing and annotation.</title>
        <authorList>
            <consortium name="The Broad Institute Genomics Platform"/>
            <consortium name="The Broad Institute Genome Sequencing Center for Infectious Disease"/>
            <person name="Wu L."/>
            <person name="Ma J."/>
        </authorList>
    </citation>
    <scope>NUCLEOTIDE SEQUENCE [LARGE SCALE GENOMIC DNA]</scope>
    <source>
        <strain evidence="6">KCTC 42739</strain>
    </source>
</reference>
<dbReference type="CDD" id="cd04662">
    <property type="entry name" value="NUDIX_Hydrolase"/>
    <property type="match status" value="1"/>
</dbReference>
<comment type="cofactor">
    <cofactor evidence="1">
        <name>Mg(2+)</name>
        <dbReference type="ChEBI" id="CHEBI:18420"/>
    </cofactor>
</comment>
<keyword evidence="2 3" id="KW-0378">Hydrolase</keyword>
<dbReference type="Gene3D" id="3.90.79.10">
    <property type="entry name" value="Nucleoside Triphosphate Pyrophosphohydrolase"/>
    <property type="match status" value="1"/>
</dbReference>
<keyword evidence="6" id="KW-1185">Reference proteome</keyword>
<name>A0ABV7SXE0_9SPHN</name>
<dbReference type="PRINTS" id="PR00502">
    <property type="entry name" value="NUDIXFAMILY"/>
</dbReference>
<evidence type="ECO:0000256" key="2">
    <source>
        <dbReference type="ARBA" id="ARBA00022801"/>
    </source>
</evidence>
<dbReference type="PANTHER" id="PTHR21340">
    <property type="entry name" value="DIADENOSINE 5,5-P1,P4-TETRAPHOSPHATE PYROPHOSPHOHYDROLASE MUTT"/>
    <property type="match status" value="1"/>
</dbReference>
<dbReference type="PANTHER" id="PTHR21340:SF7">
    <property type="entry name" value="NUDIX HYDROLASE DOMAIN-CONTAINING PROTEIN"/>
    <property type="match status" value="1"/>
</dbReference>
<dbReference type="SUPFAM" id="SSF55811">
    <property type="entry name" value="Nudix"/>
    <property type="match status" value="1"/>
</dbReference>
<protein>
    <submittedName>
        <fullName evidence="5">NUDIX domain-containing protein</fullName>
    </submittedName>
</protein>
<gene>
    <name evidence="5" type="ORF">ACFONA_12345</name>
</gene>
<dbReference type="EMBL" id="JBHRXP010000007">
    <property type="protein sequence ID" value="MFC3580957.1"/>
    <property type="molecule type" value="Genomic_DNA"/>
</dbReference>
<evidence type="ECO:0000313" key="5">
    <source>
        <dbReference type="EMBL" id="MFC3580957.1"/>
    </source>
</evidence>
<evidence type="ECO:0000256" key="3">
    <source>
        <dbReference type="RuleBase" id="RU003476"/>
    </source>
</evidence>
<dbReference type="Pfam" id="PF00293">
    <property type="entry name" value="NUDIX"/>
    <property type="match status" value="1"/>
</dbReference>
<dbReference type="PROSITE" id="PS00893">
    <property type="entry name" value="NUDIX_BOX"/>
    <property type="match status" value="1"/>
</dbReference>
<comment type="similarity">
    <text evidence="3">Belongs to the Nudix hydrolase family.</text>
</comment>
<comment type="caution">
    <text evidence="5">The sequence shown here is derived from an EMBL/GenBank/DDBJ whole genome shotgun (WGS) entry which is preliminary data.</text>
</comment>
<feature type="domain" description="Nudix hydrolase" evidence="4">
    <location>
        <begin position="1"/>
        <end position="150"/>
    </location>
</feature>
<accession>A0ABV7SXE0</accession>
<evidence type="ECO:0000259" key="4">
    <source>
        <dbReference type="PROSITE" id="PS51462"/>
    </source>
</evidence>
<dbReference type="InterPro" id="IPR000086">
    <property type="entry name" value="NUDIX_hydrolase_dom"/>
</dbReference>
<dbReference type="InterPro" id="IPR020084">
    <property type="entry name" value="NUDIX_hydrolase_CS"/>
</dbReference>
<dbReference type="InterPro" id="IPR051325">
    <property type="entry name" value="Nudix_hydrolase_domain"/>
</dbReference>
<organism evidence="5 6">
    <name type="scientific">Sphingomonas hylomeconis</name>
    <dbReference type="NCBI Taxonomy" id="1395958"/>
    <lineage>
        <taxon>Bacteria</taxon>
        <taxon>Pseudomonadati</taxon>
        <taxon>Pseudomonadota</taxon>
        <taxon>Alphaproteobacteria</taxon>
        <taxon>Sphingomonadales</taxon>
        <taxon>Sphingomonadaceae</taxon>
        <taxon>Sphingomonas</taxon>
    </lineage>
</organism>
<proteinExistence type="inferred from homology"/>
<evidence type="ECO:0000256" key="1">
    <source>
        <dbReference type="ARBA" id="ARBA00001946"/>
    </source>
</evidence>
<dbReference type="Proteomes" id="UP001595713">
    <property type="component" value="Unassembled WGS sequence"/>
</dbReference>